<accession>A0A1U7JGS6</accession>
<reference evidence="2 3" key="1">
    <citation type="submission" date="2016-03" db="EMBL/GenBank/DDBJ databases">
        <title>Genome sequence of Nesiotobacter sp. nov., a moderately halophilic alphaproteobacterium isolated from the Yellow Sea, China.</title>
        <authorList>
            <person name="Zhang G."/>
            <person name="Zhang R."/>
        </authorList>
    </citation>
    <scope>NUCLEOTIDE SEQUENCE [LARGE SCALE GENOMIC DNA]</scope>
    <source>
        <strain evidence="2 3">WB1-6</strain>
    </source>
</reference>
<sequence length="240" mass="26260">MRILVTRPQPEAERTAVQLRDFGHEVFIEPLLDFEVVTPAPAELDFAGLGAMALTSERAVNALVALGVVDQLTHLPVFAVGDRSAEAAVQAGFTEVYSADGALGDLERLIVRHGVSGTLFYPHGRDLSGDLPKILENYEIKCRGALVYTMNARQRLSAETAQRLRGGEFDAVLFYSQRTAHTFTELLRLEKIKVLVNSMKALCVSEKIAAALDGFAEVEIAREPTEAALFDLILRKHAPS</sequence>
<name>A0A1U7JGS6_9HYPH</name>
<dbReference type="OrthoDB" id="7163809at2"/>
<dbReference type="CDD" id="cd06578">
    <property type="entry name" value="HemD"/>
    <property type="match status" value="1"/>
</dbReference>
<protein>
    <recommendedName>
        <fullName evidence="1">Tetrapyrrole biosynthesis uroporphyrinogen III synthase domain-containing protein</fullName>
    </recommendedName>
</protein>
<evidence type="ECO:0000259" key="1">
    <source>
        <dbReference type="Pfam" id="PF02602"/>
    </source>
</evidence>
<keyword evidence="3" id="KW-1185">Reference proteome</keyword>
<comment type="caution">
    <text evidence="2">The sequence shown here is derived from an EMBL/GenBank/DDBJ whole genome shotgun (WGS) entry which is preliminary data.</text>
</comment>
<evidence type="ECO:0000313" key="3">
    <source>
        <dbReference type="Proteomes" id="UP000185783"/>
    </source>
</evidence>
<dbReference type="Pfam" id="PF02602">
    <property type="entry name" value="HEM4"/>
    <property type="match status" value="1"/>
</dbReference>
<dbReference type="InterPro" id="IPR003754">
    <property type="entry name" value="4pyrrol_synth_uPrphyn_synth"/>
</dbReference>
<dbReference type="InterPro" id="IPR036108">
    <property type="entry name" value="4pyrrol_syn_uPrphyn_synt_sf"/>
</dbReference>
<dbReference type="STRING" id="197461.A3843_10025"/>
<dbReference type="SUPFAM" id="SSF69618">
    <property type="entry name" value="HemD-like"/>
    <property type="match status" value="1"/>
</dbReference>
<dbReference type="EMBL" id="LVVZ01000015">
    <property type="protein sequence ID" value="OKL43927.1"/>
    <property type="molecule type" value="Genomic_DNA"/>
</dbReference>
<feature type="domain" description="Tetrapyrrole biosynthesis uroporphyrinogen III synthase" evidence="1">
    <location>
        <begin position="14"/>
        <end position="230"/>
    </location>
</feature>
<gene>
    <name evidence="2" type="ORF">A3843_10025</name>
</gene>
<organism evidence="2 3">
    <name type="scientific">Pseudovibrio exalbescens</name>
    <dbReference type="NCBI Taxonomy" id="197461"/>
    <lineage>
        <taxon>Bacteria</taxon>
        <taxon>Pseudomonadati</taxon>
        <taxon>Pseudomonadota</taxon>
        <taxon>Alphaproteobacteria</taxon>
        <taxon>Hyphomicrobiales</taxon>
        <taxon>Stappiaceae</taxon>
        <taxon>Pseudovibrio</taxon>
    </lineage>
</organism>
<proteinExistence type="predicted"/>
<dbReference type="RefSeq" id="WP_028481274.1">
    <property type="nucleotide sequence ID" value="NZ_LVVZ01000015.1"/>
</dbReference>
<dbReference type="AlphaFoldDB" id="A0A1U7JGS6"/>
<dbReference type="GO" id="GO:0033014">
    <property type="term" value="P:tetrapyrrole biosynthetic process"/>
    <property type="evidence" value="ECO:0007669"/>
    <property type="project" value="InterPro"/>
</dbReference>
<dbReference type="Gene3D" id="3.40.50.10090">
    <property type="match status" value="2"/>
</dbReference>
<dbReference type="Proteomes" id="UP000185783">
    <property type="component" value="Unassembled WGS sequence"/>
</dbReference>
<evidence type="ECO:0000313" key="2">
    <source>
        <dbReference type="EMBL" id="OKL43927.1"/>
    </source>
</evidence>
<dbReference type="GO" id="GO:0004852">
    <property type="term" value="F:uroporphyrinogen-III synthase activity"/>
    <property type="evidence" value="ECO:0007669"/>
    <property type="project" value="InterPro"/>
</dbReference>